<proteinExistence type="inferred from homology"/>
<dbReference type="Gene3D" id="3.30.1330.30">
    <property type="match status" value="1"/>
</dbReference>
<dbReference type="Pfam" id="PF00588">
    <property type="entry name" value="SpoU_methylase"/>
    <property type="match status" value="1"/>
</dbReference>
<dbReference type="AlphaFoldDB" id="A0A6P0UNZ6"/>
<comment type="similarity">
    <text evidence="1">Belongs to the class IV-like SAM-binding methyltransferase superfamily. RNA methyltransferase TrmH family.</text>
</comment>
<dbReference type="GO" id="GO:0008173">
    <property type="term" value="F:RNA methyltransferase activity"/>
    <property type="evidence" value="ECO:0007669"/>
    <property type="project" value="InterPro"/>
</dbReference>
<evidence type="ECO:0000313" key="7">
    <source>
        <dbReference type="Proteomes" id="UP000468581"/>
    </source>
</evidence>
<keyword evidence="7" id="KW-1185">Reference proteome</keyword>
<dbReference type="GO" id="GO:0032259">
    <property type="term" value="P:methylation"/>
    <property type="evidence" value="ECO:0007669"/>
    <property type="project" value="UniProtKB-KW"/>
</dbReference>
<dbReference type="SUPFAM" id="SSF55315">
    <property type="entry name" value="L30e-like"/>
    <property type="match status" value="1"/>
</dbReference>
<feature type="domain" description="tRNA/rRNA methyltransferase SpoU type" evidence="4">
    <location>
        <begin position="141"/>
        <end position="279"/>
    </location>
</feature>
<dbReference type="GO" id="GO:0006396">
    <property type="term" value="P:RNA processing"/>
    <property type="evidence" value="ECO:0007669"/>
    <property type="project" value="InterPro"/>
</dbReference>
<dbReference type="InterPro" id="IPR029028">
    <property type="entry name" value="Alpha/beta_knot_MTases"/>
</dbReference>
<dbReference type="PANTHER" id="PTHR43191:SF2">
    <property type="entry name" value="RRNA METHYLTRANSFERASE 3, MITOCHONDRIAL"/>
    <property type="match status" value="1"/>
</dbReference>
<dbReference type="EMBL" id="JAABOO010000002">
    <property type="protein sequence ID" value="NER14160.1"/>
    <property type="molecule type" value="Genomic_DNA"/>
</dbReference>
<evidence type="ECO:0000256" key="1">
    <source>
        <dbReference type="ARBA" id="ARBA00007228"/>
    </source>
</evidence>
<protein>
    <submittedName>
        <fullName evidence="6">RNA methyltransferase</fullName>
    </submittedName>
</protein>
<gene>
    <name evidence="6" type="ORF">GWK08_11960</name>
</gene>
<dbReference type="PANTHER" id="PTHR43191">
    <property type="entry name" value="RRNA METHYLTRANSFERASE 3"/>
    <property type="match status" value="1"/>
</dbReference>
<evidence type="ECO:0000256" key="3">
    <source>
        <dbReference type="ARBA" id="ARBA00022679"/>
    </source>
</evidence>
<comment type="caution">
    <text evidence="6">The sequence shown here is derived from an EMBL/GenBank/DDBJ whole genome shotgun (WGS) entry which is preliminary data.</text>
</comment>
<dbReference type="InterPro" id="IPR001537">
    <property type="entry name" value="SpoU_MeTrfase"/>
</dbReference>
<dbReference type="InterPro" id="IPR029026">
    <property type="entry name" value="tRNA_m1G_MTases_N"/>
</dbReference>
<organism evidence="6 7">
    <name type="scientific">Leptobacterium flavescens</name>
    <dbReference type="NCBI Taxonomy" id="472055"/>
    <lineage>
        <taxon>Bacteria</taxon>
        <taxon>Pseudomonadati</taxon>
        <taxon>Bacteroidota</taxon>
        <taxon>Flavobacteriia</taxon>
        <taxon>Flavobacteriales</taxon>
        <taxon>Flavobacteriaceae</taxon>
        <taxon>Leptobacterium</taxon>
    </lineage>
</organism>
<evidence type="ECO:0000256" key="2">
    <source>
        <dbReference type="ARBA" id="ARBA00022603"/>
    </source>
</evidence>
<dbReference type="InterPro" id="IPR029064">
    <property type="entry name" value="Ribosomal_eL30-like_sf"/>
</dbReference>
<evidence type="ECO:0000313" key="6">
    <source>
        <dbReference type="EMBL" id="NER14160.1"/>
    </source>
</evidence>
<dbReference type="InterPro" id="IPR053888">
    <property type="entry name" value="MRM3-like_sub_bind"/>
</dbReference>
<dbReference type="Proteomes" id="UP000468581">
    <property type="component" value="Unassembled WGS sequence"/>
</dbReference>
<feature type="domain" description="MRM3-like substrate binding" evidence="5">
    <location>
        <begin position="31"/>
        <end position="121"/>
    </location>
</feature>
<accession>A0A6P0UNZ6</accession>
<dbReference type="InterPro" id="IPR051259">
    <property type="entry name" value="rRNA_Methyltransferase"/>
</dbReference>
<dbReference type="Pfam" id="PF22435">
    <property type="entry name" value="MRM3-like_sub_bind"/>
    <property type="match status" value="1"/>
</dbReference>
<reference evidence="6 7" key="1">
    <citation type="submission" date="2020-01" db="EMBL/GenBank/DDBJ databases">
        <title>Leptobacterium flavescens.</title>
        <authorList>
            <person name="Wang G."/>
        </authorList>
    </citation>
    <scope>NUCLEOTIDE SEQUENCE [LARGE SCALE GENOMIC DNA]</scope>
    <source>
        <strain evidence="6 7">KCTC 22160</strain>
    </source>
</reference>
<dbReference type="CDD" id="cd18104">
    <property type="entry name" value="SpoU-like_RNA-MTase"/>
    <property type="match status" value="1"/>
</dbReference>
<evidence type="ECO:0000259" key="5">
    <source>
        <dbReference type="Pfam" id="PF22435"/>
    </source>
</evidence>
<name>A0A6P0UNZ6_9FLAO</name>
<keyword evidence="2 6" id="KW-0489">Methyltransferase</keyword>
<keyword evidence="3 6" id="KW-0808">Transferase</keyword>
<dbReference type="Gene3D" id="3.40.1280.10">
    <property type="match status" value="1"/>
</dbReference>
<dbReference type="GO" id="GO:0003723">
    <property type="term" value="F:RNA binding"/>
    <property type="evidence" value="ECO:0007669"/>
    <property type="project" value="InterPro"/>
</dbReference>
<evidence type="ECO:0000259" key="4">
    <source>
        <dbReference type="Pfam" id="PF00588"/>
    </source>
</evidence>
<sequence>MLCRKDLRLITIKFYFYSKFYPVKEISSVQNPLIKQILQLKDKSRERKKQKLFVVEGLREISLALKGGYDFEYILFYEGILSPDNINSFLSEFSTEAKLISISKEVYQKLAYRETTEGVIGLGRSKEHQLDSLNFKKDNPLILIAEAPEKPGNIGALLRTADAANLDAVIIANPKTDIYNPNIIRSSVGCVFTNKVVSGSTPDIIEFLKNNKIQIYCAALSASKNYHQVDFRGPSAIVVGTEATGLGEEWLSSSSQNIIIPMQGEIDSMNVSVSAAILIFEAKRQRNFS</sequence>
<dbReference type="SUPFAM" id="SSF75217">
    <property type="entry name" value="alpha/beta knot"/>
    <property type="match status" value="1"/>
</dbReference>